<evidence type="ECO:0000256" key="1">
    <source>
        <dbReference type="SAM" id="MobiDB-lite"/>
    </source>
</evidence>
<protein>
    <submittedName>
        <fullName evidence="2">Molybdopterin-guanine dinucleotide biosynthesis protein MobA</fullName>
    </submittedName>
</protein>
<dbReference type="Proteomes" id="UP000575469">
    <property type="component" value="Unassembled WGS sequence"/>
</dbReference>
<gene>
    <name evidence="2" type="ORF">HGR00_30535</name>
</gene>
<evidence type="ECO:0000313" key="2">
    <source>
        <dbReference type="EMBL" id="NMV42232.1"/>
    </source>
</evidence>
<name>A0A848P4L4_9RALS</name>
<comment type="caution">
    <text evidence="2">The sequence shown here is derived from an EMBL/GenBank/DDBJ whole genome shotgun (WGS) entry which is preliminary data.</text>
</comment>
<evidence type="ECO:0000313" key="3">
    <source>
        <dbReference type="Proteomes" id="UP000575469"/>
    </source>
</evidence>
<sequence length="103" mass="11847">NQSQIDLISEEHDKRIAENYVFDEVLGRHVSRNEYEQRAKFNNDEKQKQTEICATKPAAGEIYRFPSRVKKSEQPSNTPDYIPTLSSGKRNGTKLRPPGFPPK</sequence>
<feature type="non-terminal residue" evidence="2">
    <location>
        <position position="1"/>
    </location>
</feature>
<feature type="region of interest" description="Disordered" evidence="1">
    <location>
        <begin position="65"/>
        <end position="103"/>
    </location>
</feature>
<accession>A0A848P4L4</accession>
<organism evidence="2 3">
    <name type="scientific">Ralstonia insidiosa</name>
    <dbReference type="NCBI Taxonomy" id="190721"/>
    <lineage>
        <taxon>Bacteria</taxon>
        <taxon>Pseudomonadati</taxon>
        <taxon>Pseudomonadota</taxon>
        <taxon>Betaproteobacteria</taxon>
        <taxon>Burkholderiales</taxon>
        <taxon>Burkholderiaceae</taxon>
        <taxon>Ralstonia</taxon>
    </lineage>
</organism>
<reference evidence="2 3" key="1">
    <citation type="submission" date="2020-04" db="EMBL/GenBank/DDBJ databases">
        <title>Ralstonia insidiosa genome sequencing and assembly.</title>
        <authorList>
            <person name="Martins R.C.R."/>
            <person name="Perdigao-Neto L.V."/>
            <person name="Levin A.S.S."/>
            <person name="Costa S.F."/>
        </authorList>
    </citation>
    <scope>NUCLEOTIDE SEQUENCE [LARGE SCALE GENOMIC DNA]</scope>
    <source>
        <strain evidence="2 3">5047</strain>
    </source>
</reference>
<proteinExistence type="predicted"/>
<dbReference type="EMBL" id="JABBZM010000127">
    <property type="protein sequence ID" value="NMV42232.1"/>
    <property type="molecule type" value="Genomic_DNA"/>
</dbReference>
<dbReference type="AlphaFoldDB" id="A0A848P4L4"/>
<feature type="compositionally biased region" description="Polar residues" evidence="1">
    <location>
        <begin position="74"/>
        <end position="90"/>
    </location>
</feature>
<dbReference type="RefSeq" id="WP_212635834.1">
    <property type="nucleotide sequence ID" value="NZ_JABBZM010000127.1"/>
</dbReference>